<dbReference type="HAMAP" id="MF_03158">
    <property type="entry name" value="THI4"/>
    <property type="match status" value="1"/>
</dbReference>
<dbReference type="AlphaFoldDB" id="N1PIY7"/>
<dbReference type="EMBL" id="KB446541">
    <property type="protein sequence ID" value="EME42084.1"/>
    <property type="molecule type" value="Genomic_DNA"/>
</dbReference>
<feature type="binding site" evidence="6">
    <location>
        <position position="226"/>
    </location>
    <ligand>
        <name>substrate</name>
    </ligand>
</feature>
<evidence type="ECO:0000256" key="2">
    <source>
        <dbReference type="ARBA" id="ARBA00022723"/>
    </source>
</evidence>
<keyword evidence="2 6" id="KW-0479">Metal-binding</keyword>
<feature type="binding site" evidence="6">
    <location>
        <begin position="303"/>
        <end position="305"/>
    </location>
    <ligand>
        <name>substrate</name>
    </ligand>
</feature>
<feature type="binding site" evidence="6">
    <location>
        <position position="293"/>
    </location>
    <ligand>
        <name>substrate</name>
    </ligand>
</feature>
<dbReference type="Proteomes" id="UP000016933">
    <property type="component" value="Unassembled WGS sequence"/>
</dbReference>
<keyword evidence="1 6" id="KW-0808">Transferase</keyword>
<evidence type="ECO:0000256" key="3">
    <source>
        <dbReference type="ARBA" id="ARBA00022977"/>
    </source>
</evidence>
<dbReference type="Pfam" id="PF01946">
    <property type="entry name" value="Thi4"/>
    <property type="match status" value="1"/>
</dbReference>
<keyword evidence="4 6" id="KW-0408">Iron</keyword>
<dbReference type="GO" id="GO:0160205">
    <property type="term" value="F:cysteine-dependent adenosine diphosphate thiazole synthase activity"/>
    <property type="evidence" value="ECO:0007669"/>
    <property type="project" value="UniProtKB-EC"/>
</dbReference>
<dbReference type="EC" id="2.4.2.60" evidence="6"/>
<dbReference type="PANTHER" id="PTHR43422:SF3">
    <property type="entry name" value="THIAMINE THIAZOLE SYNTHASE"/>
    <property type="match status" value="1"/>
</dbReference>
<keyword evidence="6" id="KW-0963">Cytoplasm</keyword>
<feature type="binding site" evidence="6">
    <location>
        <position position="190"/>
    </location>
    <ligand>
        <name>substrate</name>
    </ligand>
</feature>
<feature type="modified residue" description="2,3-didehydroalanine (Cys)" evidence="6">
    <location>
        <position position="224"/>
    </location>
</feature>
<reference evidence="8" key="1">
    <citation type="journal article" date="2012" name="PLoS Genet.">
        <title>The genomes of the fungal plant pathogens Cladosporium fulvum and Dothistroma septosporum reveal adaptation to different hosts and lifestyles but also signatures of common ancestry.</title>
        <authorList>
            <person name="de Wit P.J.G.M."/>
            <person name="van der Burgt A."/>
            <person name="Oekmen B."/>
            <person name="Stergiopoulos I."/>
            <person name="Abd-Elsalam K.A."/>
            <person name="Aerts A.L."/>
            <person name="Bahkali A.H."/>
            <person name="Beenen H.G."/>
            <person name="Chettri P."/>
            <person name="Cox M.P."/>
            <person name="Datema E."/>
            <person name="de Vries R.P."/>
            <person name="Dhillon B."/>
            <person name="Ganley A.R."/>
            <person name="Griffiths S.A."/>
            <person name="Guo Y."/>
            <person name="Hamelin R.C."/>
            <person name="Henrissat B."/>
            <person name="Kabir M.S."/>
            <person name="Jashni M.K."/>
            <person name="Kema G."/>
            <person name="Klaubauf S."/>
            <person name="Lapidus A."/>
            <person name="Levasseur A."/>
            <person name="Lindquist E."/>
            <person name="Mehrabi R."/>
            <person name="Ohm R.A."/>
            <person name="Owen T.J."/>
            <person name="Salamov A."/>
            <person name="Schwelm A."/>
            <person name="Schijlen E."/>
            <person name="Sun H."/>
            <person name="van den Burg H.A."/>
            <person name="van Ham R.C.H.J."/>
            <person name="Zhang S."/>
            <person name="Goodwin S.B."/>
            <person name="Grigoriev I.V."/>
            <person name="Collemare J."/>
            <person name="Bradshaw R.E."/>
        </authorList>
    </citation>
    <scope>NUCLEOTIDE SEQUENCE [LARGE SCALE GENOMIC DNA]</scope>
    <source>
        <strain evidence="8">NZE10 / CBS 128990</strain>
    </source>
</reference>
<comment type="function">
    <text evidence="6">Involved in biosynthesis of the thiamine precursor thiazole. Catalyzes the conversion of NAD and glycine to adenosine diphosphate 5-(2-hydroxyethyl)-4-methylthiazole-2-carboxylic acid (ADT), an adenylated thiazole intermediate. The reaction includes an iron-dependent sulfide transfer from a conserved cysteine residue of the protein to a thiazole intermediate. The enzyme can only undergo a single turnover, which suggests it is a suicide enzyme. May have additional roles in adaptation to various stress conditions and in DNA damage tolerance.</text>
</comment>
<keyword evidence="5 6" id="KW-0520">NAD</keyword>
<accession>N1PIY7</accession>
<dbReference type="STRING" id="675120.N1PIY7"/>
<dbReference type="NCBIfam" id="TIGR00292">
    <property type="entry name" value="sulfide-dependent adenosine diphosphate thiazole synthase"/>
    <property type="match status" value="1"/>
</dbReference>
<dbReference type="InterPro" id="IPR002922">
    <property type="entry name" value="Thi4_fam"/>
</dbReference>
<feature type="binding site" evidence="6">
    <location>
        <position position="241"/>
    </location>
    <ligand>
        <name>substrate</name>
    </ligand>
</feature>
<organism evidence="7 8">
    <name type="scientific">Dothistroma septosporum (strain NZE10 / CBS 128990)</name>
    <name type="common">Red band needle blight fungus</name>
    <name type="synonym">Mycosphaerella pini</name>
    <dbReference type="NCBI Taxonomy" id="675120"/>
    <lineage>
        <taxon>Eukaryota</taxon>
        <taxon>Fungi</taxon>
        <taxon>Dikarya</taxon>
        <taxon>Ascomycota</taxon>
        <taxon>Pezizomycotina</taxon>
        <taxon>Dothideomycetes</taxon>
        <taxon>Dothideomycetidae</taxon>
        <taxon>Mycosphaerellales</taxon>
        <taxon>Mycosphaerellaceae</taxon>
        <taxon>Dothistroma</taxon>
    </lineage>
</organism>
<dbReference type="GO" id="GO:0005634">
    <property type="term" value="C:nucleus"/>
    <property type="evidence" value="ECO:0007669"/>
    <property type="project" value="UniProtKB-SubCell"/>
</dbReference>
<evidence type="ECO:0000256" key="6">
    <source>
        <dbReference type="HAMAP-Rule" id="MF_03158"/>
    </source>
</evidence>
<sequence length="339" mass="35755">MAPPAMIYEQPASNGHSVPVAASKLAGLPHNTAIPVGGHAKPATVDEMAGKWSDFKFAHIRESQVSRAMTRRYFADLDNYAESDIVIVGAGSCGLSTAYCLAKARPDLKIAIIEAGVAPGGGAWLGGQLFSAMVMRKPADAFLREIGVPYEDDGPDANFVVVKHAALFTSTVLSKVLQFPNVKLFNATAVEDLITRTDAHGNIRIAGVVTNWTLVSMHHDDQSCMDPNTINAPVIISTTGHDGPFGAFSVKRLVSMGSIPALGGMRGLDMNVAEDAIVKCTREIAPGLIVGGMELSEVDGANRMGPTFGAMALSGVKAAEEALKIFEQRKAECAEGGKY</sequence>
<dbReference type="GO" id="GO:0009228">
    <property type="term" value="P:thiamine biosynthetic process"/>
    <property type="evidence" value="ECO:0007669"/>
    <property type="project" value="UniProtKB-UniRule"/>
</dbReference>
<keyword evidence="6" id="KW-0539">Nucleus</keyword>
<feature type="binding site" evidence="6">
    <location>
        <begin position="114"/>
        <end position="115"/>
    </location>
    <ligand>
        <name>substrate</name>
    </ligand>
</feature>
<comment type="PTM">
    <text evidence="6">During the catalytic reaction, a sulfide is transferred from Cys-224 to a reaction intermediate, generating a dehydroalanine residue.</text>
</comment>
<comment type="similarity">
    <text evidence="6">Belongs to the THI4 family.</text>
</comment>
<comment type="subcellular location">
    <subcellularLocation>
        <location evidence="6">Cytoplasm</location>
    </subcellularLocation>
    <subcellularLocation>
        <location evidence="6">Nucleus</location>
    </subcellularLocation>
</comment>
<dbReference type="InterPro" id="IPR036188">
    <property type="entry name" value="FAD/NAD-bd_sf"/>
</dbReference>
<reference evidence="7 8" key="2">
    <citation type="journal article" date="2012" name="PLoS Pathog.">
        <title>Diverse lifestyles and strategies of plant pathogenesis encoded in the genomes of eighteen Dothideomycetes fungi.</title>
        <authorList>
            <person name="Ohm R.A."/>
            <person name="Feau N."/>
            <person name="Henrissat B."/>
            <person name="Schoch C.L."/>
            <person name="Horwitz B.A."/>
            <person name="Barry K.W."/>
            <person name="Condon B.J."/>
            <person name="Copeland A.C."/>
            <person name="Dhillon B."/>
            <person name="Glaser F."/>
            <person name="Hesse C.N."/>
            <person name="Kosti I."/>
            <person name="LaButti K."/>
            <person name="Lindquist E.A."/>
            <person name="Lucas S."/>
            <person name="Salamov A.A."/>
            <person name="Bradshaw R.E."/>
            <person name="Ciuffetti L."/>
            <person name="Hamelin R.C."/>
            <person name="Kema G.H.J."/>
            <person name="Lawrence C."/>
            <person name="Scott J.A."/>
            <person name="Spatafora J.W."/>
            <person name="Turgeon B.G."/>
            <person name="de Wit P.J.G.M."/>
            <person name="Zhong S."/>
            <person name="Goodwin S.B."/>
            <person name="Grigoriev I.V."/>
        </authorList>
    </citation>
    <scope>NUCLEOTIDE SEQUENCE [LARGE SCALE GENOMIC DNA]</scope>
    <source>
        <strain evidence="8">NZE10 / CBS 128990</strain>
    </source>
</reference>
<dbReference type="eggNOG" id="KOG2960">
    <property type="taxonomic scope" value="Eukaryota"/>
</dbReference>
<dbReference type="SUPFAM" id="SSF51905">
    <property type="entry name" value="FAD/NAD(P)-binding domain"/>
    <property type="match status" value="1"/>
</dbReference>
<dbReference type="GO" id="GO:0052837">
    <property type="term" value="P:thiazole biosynthetic process"/>
    <property type="evidence" value="ECO:0007669"/>
    <property type="project" value="UniProtKB-UniRule"/>
</dbReference>
<dbReference type="GO" id="GO:0005829">
    <property type="term" value="C:cytosol"/>
    <property type="evidence" value="ECO:0007669"/>
    <property type="project" value="UniProtKB-UniRule"/>
</dbReference>
<evidence type="ECO:0000256" key="5">
    <source>
        <dbReference type="ARBA" id="ARBA00023027"/>
    </source>
</evidence>
<evidence type="ECO:0000313" key="7">
    <source>
        <dbReference type="EMBL" id="EME42084.1"/>
    </source>
</evidence>
<dbReference type="Gene3D" id="6.10.250.2840">
    <property type="match status" value="1"/>
</dbReference>
<feature type="binding site" evidence="6">
    <location>
        <position position="93"/>
    </location>
    <ligand>
        <name>substrate</name>
    </ligand>
</feature>
<comment type="subunit">
    <text evidence="6">Homooctamer.</text>
</comment>
<dbReference type="HOGENOM" id="CLU_053727_0_0_1"/>
<feature type="binding site" evidence="6">
    <location>
        <position position="122"/>
    </location>
    <ligand>
        <name>substrate</name>
    </ligand>
</feature>
<keyword evidence="3 6" id="KW-0784">Thiamine biosynthesis</keyword>
<comment type="catalytic activity">
    <reaction evidence="6">
        <text>[ADP-thiazole synthase]-L-cysteine + glycine + NAD(+) = [ADP-thiazole synthase]-dehydroalanine + ADP-5-ethyl-4-methylthiazole-2-carboxylate + nicotinamide + 3 H2O + 2 H(+)</text>
        <dbReference type="Rhea" id="RHEA:55708"/>
        <dbReference type="Rhea" id="RHEA-COMP:14264"/>
        <dbReference type="Rhea" id="RHEA-COMP:14265"/>
        <dbReference type="ChEBI" id="CHEBI:15377"/>
        <dbReference type="ChEBI" id="CHEBI:15378"/>
        <dbReference type="ChEBI" id="CHEBI:17154"/>
        <dbReference type="ChEBI" id="CHEBI:29950"/>
        <dbReference type="ChEBI" id="CHEBI:57305"/>
        <dbReference type="ChEBI" id="CHEBI:57540"/>
        <dbReference type="ChEBI" id="CHEBI:90873"/>
        <dbReference type="ChEBI" id="CHEBI:139151"/>
        <dbReference type="EC" id="2.4.2.60"/>
    </reaction>
</comment>
<proteinExistence type="inferred from homology"/>
<evidence type="ECO:0000256" key="4">
    <source>
        <dbReference type="ARBA" id="ARBA00023004"/>
    </source>
</evidence>
<dbReference type="PANTHER" id="PTHR43422">
    <property type="entry name" value="THIAMINE THIAZOLE SYNTHASE"/>
    <property type="match status" value="1"/>
</dbReference>
<dbReference type="GO" id="GO:0008198">
    <property type="term" value="F:ferrous iron binding"/>
    <property type="evidence" value="ECO:0007669"/>
    <property type="project" value="EnsemblFungi"/>
</dbReference>
<protein>
    <recommendedName>
        <fullName evidence="6">Thiamine thiazole synthase</fullName>
    </recommendedName>
    <alternativeName>
        <fullName evidence="6">Thiazole biosynthetic enzyme</fullName>
        <ecNumber evidence="6">2.4.2.60</ecNumber>
    </alternativeName>
</protein>
<comment type="cofactor">
    <cofactor evidence="6">
        <name>Fe cation</name>
        <dbReference type="ChEBI" id="CHEBI:24875"/>
    </cofactor>
    <text evidence="6">Binds 1 Fe cation per subunit.</text>
</comment>
<dbReference type="OrthoDB" id="410463at2759"/>
<dbReference type="Gene3D" id="3.50.50.60">
    <property type="entry name" value="FAD/NAD(P)-binding domain"/>
    <property type="match status" value="1"/>
</dbReference>
<evidence type="ECO:0000313" key="8">
    <source>
        <dbReference type="Proteomes" id="UP000016933"/>
    </source>
</evidence>
<gene>
    <name evidence="7" type="ORF">DOTSEDRAFT_73000</name>
</gene>
<keyword evidence="8" id="KW-1185">Reference proteome</keyword>
<dbReference type="OMA" id="MFPRIVV"/>
<name>N1PIY7_DOTSN</name>
<dbReference type="InterPro" id="IPR027495">
    <property type="entry name" value="Sti35"/>
</dbReference>
<evidence type="ECO:0000256" key="1">
    <source>
        <dbReference type="ARBA" id="ARBA00022679"/>
    </source>
</evidence>